<gene>
    <name evidence="1" type="ORF">A9Q84_14625</name>
</gene>
<sequence>MKEEGVEVSTLVHAINRFKKRLGLQLSETDFNDINKMIIEGGLDVELMKWRKGNDICVYKVKWNGLEFYAIFHLVKKEVITFKTLDSEIFEHYGEYWLGEQDS</sequence>
<comment type="caution">
    <text evidence="1">The sequence shown here is derived from an EMBL/GenBank/DDBJ whole genome shotgun (WGS) entry which is preliminary data.</text>
</comment>
<accession>A0A1Y5FAE8</accession>
<dbReference type="AlphaFoldDB" id="A0A1Y5FAE8"/>
<organism evidence="1 2">
    <name type="scientific">Halobacteriovorax marinus</name>
    <dbReference type="NCBI Taxonomy" id="97084"/>
    <lineage>
        <taxon>Bacteria</taxon>
        <taxon>Pseudomonadati</taxon>
        <taxon>Bdellovibrionota</taxon>
        <taxon>Bacteriovoracia</taxon>
        <taxon>Bacteriovoracales</taxon>
        <taxon>Halobacteriovoraceae</taxon>
        <taxon>Halobacteriovorax</taxon>
    </lineage>
</organism>
<proteinExistence type="predicted"/>
<evidence type="ECO:0000313" key="2">
    <source>
        <dbReference type="Proteomes" id="UP000196531"/>
    </source>
</evidence>
<protein>
    <submittedName>
        <fullName evidence="1">Uncharacterized protein</fullName>
    </submittedName>
</protein>
<dbReference type="Proteomes" id="UP000196531">
    <property type="component" value="Unassembled WGS sequence"/>
</dbReference>
<name>A0A1Y5FAE8_9BACT</name>
<dbReference type="EMBL" id="MAAO01000007">
    <property type="protein sequence ID" value="OUR95733.1"/>
    <property type="molecule type" value="Genomic_DNA"/>
</dbReference>
<evidence type="ECO:0000313" key="1">
    <source>
        <dbReference type="EMBL" id="OUR95733.1"/>
    </source>
</evidence>
<reference evidence="2" key="1">
    <citation type="journal article" date="2017" name="Proc. Natl. Acad. Sci. U.S.A.">
        <title>Simulation of Deepwater Horizon oil plume reveals substrate specialization within a complex community of hydrocarbon-degraders.</title>
        <authorList>
            <person name="Hu P."/>
            <person name="Dubinsky E.A."/>
            <person name="Probst A.J."/>
            <person name="Wang J."/>
            <person name="Sieber C.M.K."/>
            <person name="Tom L.M."/>
            <person name="Gardinali P."/>
            <person name="Banfield J.F."/>
            <person name="Atlas R.M."/>
            <person name="Andersen G.L."/>
        </authorList>
    </citation>
    <scope>NUCLEOTIDE SEQUENCE [LARGE SCALE GENOMIC DNA]</scope>
</reference>